<dbReference type="Pfam" id="PF06804">
    <property type="entry name" value="Lipoprotein_18"/>
    <property type="match status" value="1"/>
</dbReference>
<name>A0ABV7T9D5_9GAMM</name>
<evidence type="ECO:0000313" key="1">
    <source>
        <dbReference type="EMBL" id="MFC3608970.1"/>
    </source>
</evidence>
<keyword evidence="2" id="KW-1185">Reference proteome</keyword>
<dbReference type="PROSITE" id="PS51257">
    <property type="entry name" value="PROKAR_LIPOPROTEIN"/>
    <property type="match status" value="1"/>
</dbReference>
<dbReference type="Proteomes" id="UP001595630">
    <property type="component" value="Unassembled WGS sequence"/>
</dbReference>
<evidence type="ECO:0000313" key="2">
    <source>
        <dbReference type="Proteomes" id="UP001595630"/>
    </source>
</evidence>
<comment type="caution">
    <text evidence="1">The sequence shown here is derived from an EMBL/GenBank/DDBJ whole genome shotgun (WGS) entry which is preliminary data.</text>
</comment>
<proteinExistence type="predicted"/>
<organism evidence="1 2">
    <name type="scientific">Stutzerimonas tarimensis</name>
    <dbReference type="NCBI Taxonomy" id="1507735"/>
    <lineage>
        <taxon>Bacteria</taxon>
        <taxon>Pseudomonadati</taxon>
        <taxon>Pseudomonadota</taxon>
        <taxon>Gammaproteobacteria</taxon>
        <taxon>Pseudomonadales</taxon>
        <taxon>Pseudomonadaceae</taxon>
        <taxon>Stutzerimonas</taxon>
    </lineage>
</organism>
<reference evidence="2" key="1">
    <citation type="journal article" date="2019" name="Int. J. Syst. Evol. Microbiol.">
        <title>The Global Catalogue of Microorganisms (GCM) 10K type strain sequencing project: providing services to taxonomists for standard genome sequencing and annotation.</title>
        <authorList>
            <consortium name="The Broad Institute Genomics Platform"/>
            <consortium name="The Broad Institute Genome Sequencing Center for Infectious Disease"/>
            <person name="Wu L."/>
            <person name="Ma J."/>
        </authorList>
    </citation>
    <scope>NUCLEOTIDE SEQUENCE [LARGE SCALE GENOMIC DNA]</scope>
    <source>
        <strain evidence="2">KCTC 42447</strain>
    </source>
</reference>
<sequence>MKRLAGLSTLAVVVSSLGGCGWLWGGDGYFRDRGSDYLAASQRPPMQIPQGVEVRPLEPLLPIPHQVADARSNGGRFEVPRPQRLQLADASDFSLETSDDDRWLVALRAPAQIWTATRQFLQDNGFRIAEEHPETGELITAWQPASELNPALRQVAPADRESRVRVRIEPGVQRNASEIHVLSAQRPVGSDEARSWAETAGHQGFDTAVLDELQVSLARSTDLGDSVSLLAERQFDAPSRVHMVSDASGNPLLQLDSDFDRAWSSIGRALQSADVRVDDLNRSLGVYYLNLAEGAEDPGARPGFFRRLLGGGRTEAEAERVQVRLVESAEGVQVSVQDDLDTLAPAEVSRRVLQLIQQNLG</sequence>
<protein>
    <submittedName>
        <fullName evidence="1">Outer membrane protein assembly factor BamC</fullName>
    </submittedName>
</protein>
<accession>A0ABV7T9D5</accession>
<dbReference type="InterPro" id="IPR042268">
    <property type="entry name" value="BamC_C"/>
</dbReference>
<dbReference type="InterPro" id="IPR010653">
    <property type="entry name" value="NlpB/DapX"/>
</dbReference>
<gene>
    <name evidence="1" type="primary">bamC</name>
    <name evidence="1" type="ORF">ACFOMF_14400</name>
</gene>
<dbReference type="RefSeq" id="WP_386366080.1">
    <property type="nucleotide sequence ID" value="NZ_JBHRXZ010000024.1"/>
</dbReference>
<dbReference type="EMBL" id="JBHRXZ010000024">
    <property type="protein sequence ID" value="MFC3608970.1"/>
    <property type="molecule type" value="Genomic_DNA"/>
</dbReference>
<dbReference type="Gene3D" id="3.30.310.170">
    <property type="entry name" value="Outer membrane protein assembly factor BamC"/>
    <property type="match status" value="1"/>
</dbReference>